<proteinExistence type="predicted"/>
<organism evidence="1">
    <name type="scientific">Salmonella enterica I</name>
    <dbReference type="NCBI Taxonomy" id="59201"/>
    <lineage>
        <taxon>Bacteria</taxon>
        <taxon>Pseudomonadati</taxon>
        <taxon>Pseudomonadota</taxon>
        <taxon>Gammaproteobacteria</taxon>
        <taxon>Enterobacterales</taxon>
        <taxon>Enterobacteriaceae</taxon>
        <taxon>Salmonella</taxon>
    </lineage>
</organism>
<dbReference type="InterPro" id="IPR020357">
    <property type="entry name" value="Tscrpt_reg_CaiF/GrlA"/>
</dbReference>
<dbReference type="EMBL" id="AAGLQK010000060">
    <property type="protein sequence ID" value="EBP4060925.1"/>
    <property type="molecule type" value="Genomic_DNA"/>
</dbReference>
<dbReference type="AlphaFoldDB" id="A0A5U3G3G0"/>
<name>A0A5U3G3G0_SALET</name>
<reference evidence="1" key="1">
    <citation type="submission" date="2018-07" db="EMBL/GenBank/DDBJ databases">
        <authorList>
            <consortium name="GenomeTrakr network: Whole genome sequencing for foodborne pathogen traceback"/>
        </authorList>
    </citation>
    <scope>NUCLEOTIDE SEQUENCE</scope>
    <source>
        <strain evidence="1">MDH-2013-00175</strain>
    </source>
</reference>
<comment type="caution">
    <text evidence="1">The sequence shown here is derived from an EMBL/GenBank/DDBJ whole genome shotgun (WGS) entry which is preliminary data.</text>
</comment>
<protein>
    <submittedName>
        <fullName evidence="1">CaiF/GrlA family transcriptional regulator</fullName>
    </submittedName>
</protein>
<dbReference type="Gene3D" id="1.10.10.10">
    <property type="entry name" value="Winged helix-like DNA-binding domain superfamily/Winged helix DNA-binding domain"/>
    <property type="match status" value="1"/>
</dbReference>
<dbReference type="GO" id="GO:0006351">
    <property type="term" value="P:DNA-templated transcription"/>
    <property type="evidence" value="ECO:0007669"/>
    <property type="project" value="InterPro"/>
</dbReference>
<dbReference type="Pfam" id="PF07180">
    <property type="entry name" value="CaiF_GrlA"/>
    <property type="match status" value="1"/>
</dbReference>
<evidence type="ECO:0000313" key="1">
    <source>
        <dbReference type="EMBL" id="EBP4060925.1"/>
    </source>
</evidence>
<gene>
    <name evidence="1" type="ORF">Z599_25015</name>
</gene>
<sequence length="162" mass="18974">MNNKKPYLKTLKQSNHESTIIPESVSQYNDQPLYIIIALWCLQQKRWINRNDIAQAFYMTARRASFQLSYITKKPKRIFFRFRQKEITKKKNRSICNEIWVEKIVTESAGHDMEQSPSKDNKTGRGVMGAYRNRVGNGMSGSGSIWHTLDIIRRSKEEGKDE</sequence>
<accession>A0A5U3G3G0</accession>
<dbReference type="InterPro" id="IPR036388">
    <property type="entry name" value="WH-like_DNA-bd_sf"/>
</dbReference>